<reference evidence="3" key="1">
    <citation type="journal article" date="2019" name="Int. J. Syst. Evol. Microbiol.">
        <title>The Global Catalogue of Microorganisms (GCM) 10K type strain sequencing project: providing services to taxonomists for standard genome sequencing and annotation.</title>
        <authorList>
            <consortium name="The Broad Institute Genomics Platform"/>
            <consortium name="The Broad Institute Genome Sequencing Center for Infectious Disease"/>
            <person name="Wu L."/>
            <person name="Ma J."/>
        </authorList>
    </citation>
    <scope>NUCLEOTIDE SEQUENCE [LARGE SCALE GENOMIC DNA]</scope>
    <source>
        <strain evidence="3">JCM 18303</strain>
    </source>
</reference>
<dbReference type="Pfam" id="PF05378">
    <property type="entry name" value="Hydant_A_N"/>
    <property type="match status" value="1"/>
</dbReference>
<keyword evidence="3" id="KW-1185">Reference proteome</keyword>
<sequence length="55" mass="5712">MSIAVEYQIGCDIGGTFTDVTAVDSTGTVYSDKSDTTPHDLSIGTWRVGSARASA</sequence>
<evidence type="ECO:0000313" key="3">
    <source>
        <dbReference type="Proteomes" id="UP001428817"/>
    </source>
</evidence>
<organism evidence="2 3">
    <name type="scientific">Pseudonocardia eucalypti</name>
    <dbReference type="NCBI Taxonomy" id="648755"/>
    <lineage>
        <taxon>Bacteria</taxon>
        <taxon>Bacillati</taxon>
        <taxon>Actinomycetota</taxon>
        <taxon>Actinomycetes</taxon>
        <taxon>Pseudonocardiales</taxon>
        <taxon>Pseudonocardiaceae</taxon>
        <taxon>Pseudonocardia</taxon>
    </lineage>
</organism>
<feature type="domain" description="Hydantoinase/oxoprolinase N-terminal" evidence="1">
    <location>
        <begin position="9"/>
        <end position="47"/>
    </location>
</feature>
<gene>
    <name evidence="2" type="ORF">GCM10023321_47610</name>
</gene>
<dbReference type="InterPro" id="IPR008040">
    <property type="entry name" value="Hydant_A_N"/>
</dbReference>
<accession>A0ABP9QHZ8</accession>
<dbReference type="Proteomes" id="UP001428817">
    <property type="component" value="Unassembled WGS sequence"/>
</dbReference>
<comment type="caution">
    <text evidence="2">The sequence shown here is derived from an EMBL/GenBank/DDBJ whole genome shotgun (WGS) entry which is preliminary data.</text>
</comment>
<name>A0ABP9QHZ8_9PSEU</name>
<dbReference type="RefSeq" id="WP_221498808.1">
    <property type="nucleotide sequence ID" value="NZ_BAABJP010000026.1"/>
</dbReference>
<protein>
    <recommendedName>
        <fullName evidence="1">Hydantoinase/oxoprolinase N-terminal domain-containing protein</fullName>
    </recommendedName>
</protein>
<dbReference type="EMBL" id="BAABJP010000026">
    <property type="protein sequence ID" value="GAA5162263.1"/>
    <property type="molecule type" value="Genomic_DNA"/>
</dbReference>
<proteinExistence type="predicted"/>
<evidence type="ECO:0000313" key="2">
    <source>
        <dbReference type="EMBL" id="GAA5162263.1"/>
    </source>
</evidence>
<evidence type="ECO:0000259" key="1">
    <source>
        <dbReference type="Pfam" id="PF05378"/>
    </source>
</evidence>